<dbReference type="EMBL" id="SLWS01000020">
    <property type="protein sequence ID" value="TCO45863.1"/>
    <property type="molecule type" value="Genomic_DNA"/>
</dbReference>
<reference evidence="1 2" key="1">
    <citation type="submission" date="2019-03" db="EMBL/GenBank/DDBJ databases">
        <title>Genomic Encyclopedia of Type Strains, Phase IV (KMG-IV): sequencing the most valuable type-strain genomes for metagenomic binning, comparative biology and taxonomic classification.</title>
        <authorList>
            <person name="Goeker M."/>
        </authorList>
    </citation>
    <scope>NUCLEOTIDE SEQUENCE [LARGE SCALE GENOMIC DNA]</scope>
    <source>
        <strain evidence="1 2">DSM 45934</strain>
    </source>
</reference>
<evidence type="ECO:0000313" key="2">
    <source>
        <dbReference type="Proteomes" id="UP000295680"/>
    </source>
</evidence>
<sequence length="56" mass="6259">MVSANLPEHTPVTEINSLTRTAAYFIQRGTEATEAEREAYETRKKAMLTTLSRDTG</sequence>
<name>A0A4R2ILJ2_9PSEU</name>
<keyword evidence="2" id="KW-1185">Reference proteome</keyword>
<comment type="caution">
    <text evidence="1">The sequence shown here is derived from an EMBL/GenBank/DDBJ whole genome shotgun (WGS) entry which is preliminary data.</text>
</comment>
<protein>
    <submittedName>
        <fullName evidence="1">Uncharacterized protein</fullName>
    </submittedName>
</protein>
<gene>
    <name evidence="1" type="ORF">EV192_12049</name>
</gene>
<evidence type="ECO:0000313" key="1">
    <source>
        <dbReference type="EMBL" id="TCO45863.1"/>
    </source>
</evidence>
<dbReference type="AlphaFoldDB" id="A0A4R2ILJ2"/>
<proteinExistence type="predicted"/>
<accession>A0A4R2ILJ2</accession>
<dbReference type="Proteomes" id="UP000295680">
    <property type="component" value="Unassembled WGS sequence"/>
</dbReference>
<organism evidence="1 2">
    <name type="scientific">Actinocrispum wychmicini</name>
    <dbReference type="NCBI Taxonomy" id="1213861"/>
    <lineage>
        <taxon>Bacteria</taxon>
        <taxon>Bacillati</taxon>
        <taxon>Actinomycetota</taxon>
        <taxon>Actinomycetes</taxon>
        <taxon>Pseudonocardiales</taxon>
        <taxon>Pseudonocardiaceae</taxon>
        <taxon>Actinocrispum</taxon>
    </lineage>
</organism>